<dbReference type="InterPro" id="IPR006016">
    <property type="entry name" value="UspA"/>
</dbReference>
<organism evidence="3 4">
    <name type="scientific">Saccharopolyspora griseoalba</name>
    <dbReference type="NCBI Taxonomy" id="1431848"/>
    <lineage>
        <taxon>Bacteria</taxon>
        <taxon>Bacillati</taxon>
        <taxon>Actinomycetota</taxon>
        <taxon>Actinomycetes</taxon>
        <taxon>Pseudonocardiales</taxon>
        <taxon>Pseudonocardiaceae</taxon>
        <taxon>Saccharopolyspora</taxon>
    </lineage>
</organism>
<dbReference type="PANTHER" id="PTHR46553:SF3">
    <property type="entry name" value="ADENINE NUCLEOTIDE ALPHA HYDROLASES-LIKE SUPERFAMILY PROTEIN"/>
    <property type="match status" value="1"/>
</dbReference>
<dbReference type="InterPro" id="IPR014729">
    <property type="entry name" value="Rossmann-like_a/b/a_fold"/>
</dbReference>
<accession>A0ABW2LF67</accession>
<dbReference type="Pfam" id="PF00582">
    <property type="entry name" value="Usp"/>
    <property type="match status" value="2"/>
</dbReference>
<evidence type="ECO:0000256" key="1">
    <source>
        <dbReference type="ARBA" id="ARBA00008791"/>
    </source>
</evidence>
<evidence type="ECO:0000313" key="3">
    <source>
        <dbReference type="EMBL" id="MFC7340343.1"/>
    </source>
</evidence>
<dbReference type="PANTHER" id="PTHR46553">
    <property type="entry name" value="ADENINE NUCLEOTIDE ALPHA HYDROLASES-LIKE SUPERFAMILY PROTEIN"/>
    <property type="match status" value="1"/>
</dbReference>
<evidence type="ECO:0000313" key="4">
    <source>
        <dbReference type="Proteomes" id="UP001596504"/>
    </source>
</evidence>
<gene>
    <name evidence="3" type="ORF">ACFQRI_02885</name>
</gene>
<protein>
    <submittedName>
        <fullName evidence="3">Universal stress protein</fullName>
    </submittedName>
</protein>
<dbReference type="Proteomes" id="UP001596504">
    <property type="component" value="Unassembled WGS sequence"/>
</dbReference>
<feature type="domain" description="UspA" evidence="2">
    <location>
        <begin position="7"/>
        <end position="146"/>
    </location>
</feature>
<dbReference type="Gene3D" id="3.40.50.620">
    <property type="entry name" value="HUPs"/>
    <property type="match status" value="2"/>
</dbReference>
<dbReference type="PRINTS" id="PR01438">
    <property type="entry name" value="UNVRSLSTRESS"/>
</dbReference>
<proteinExistence type="inferred from homology"/>
<keyword evidence="4" id="KW-1185">Reference proteome</keyword>
<dbReference type="InterPro" id="IPR006015">
    <property type="entry name" value="Universal_stress_UspA"/>
</dbReference>
<comment type="caution">
    <text evidence="3">The sequence shown here is derived from an EMBL/GenBank/DDBJ whole genome shotgun (WGS) entry which is preliminary data.</text>
</comment>
<dbReference type="RefSeq" id="WP_380664066.1">
    <property type="nucleotide sequence ID" value="NZ_JBHTCJ010000001.1"/>
</dbReference>
<name>A0ABW2LF67_9PSEU</name>
<dbReference type="EMBL" id="JBHTCJ010000001">
    <property type="protein sequence ID" value="MFC7340343.1"/>
    <property type="molecule type" value="Genomic_DNA"/>
</dbReference>
<reference evidence="4" key="1">
    <citation type="journal article" date="2019" name="Int. J. Syst. Evol. Microbiol.">
        <title>The Global Catalogue of Microorganisms (GCM) 10K type strain sequencing project: providing services to taxonomists for standard genome sequencing and annotation.</title>
        <authorList>
            <consortium name="The Broad Institute Genomics Platform"/>
            <consortium name="The Broad Institute Genome Sequencing Center for Infectious Disease"/>
            <person name="Wu L."/>
            <person name="Ma J."/>
        </authorList>
    </citation>
    <scope>NUCLEOTIDE SEQUENCE [LARGE SCALE GENOMIC DNA]</scope>
    <source>
        <strain evidence="4">WLHS5</strain>
    </source>
</reference>
<feature type="domain" description="UspA" evidence="2">
    <location>
        <begin position="157"/>
        <end position="291"/>
    </location>
</feature>
<dbReference type="SUPFAM" id="SSF52402">
    <property type="entry name" value="Adenine nucleotide alpha hydrolases-like"/>
    <property type="match status" value="2"/>
</dbReference>
<comment type="similarity">
    <text evidence="1">Belongs to the universal stress protein A family.</text>
</comment>
<evidence type="ECO:0000259" key="2">
    <source>
        <dbReference type="Pfam" id="PF00582"/>
    </source>
</evidence>
<sequence>MANNTSQPVMAGFDGSEASRTAVRWAAQEASSRAAPLSLVHVLARPFEHSIPMRLPDQDHLLDTLRSTISRELDALEQTCREIDTDLDIDKRIPFGDAADVLSELASDAQLMVLGGPLVGSRTDQLGITAAEVIARRAKAPIAVIRGEPDAPAQAPVVVGIDGSTVSDHAIGFAFEHASRHNRPLIGVHAWSDSTFNPFHAGDDERRNRSRDHARELLTEWLTEWSQHYPDVQLQHAVGADQPAHALLEHAEGAALLVIGSHGRGPVRRTLLGSVSHAVVNQANCPVAILPAHTT</sequence>